<dbReference type="EMBL" id="LTAZ01000013">
    <property type="protein sequence ID" value="KYH24407.1"/>
    <property type="molecule type" value="Genomic_DNA"/>
</dbReference>
<dbReference type="NCBIfam" id="TIGR01439">
    <property type="entry name" value="lp_hng_hel_AbrB"/>
    <property type="match status" value="1"/>
</dbReference>
<dbReference type="PROSITE" id="PS51740">
    <property type="entry name" value="SPOVT_ABRB"/>
    <property type="match status" value="1"/>
</dbReference>
<comment type="caution">
    <text evidence="2">The sequence shown here is derived from an EMBL/GenBank/DDBJ whole genome shotgun (WGS) entry which is preliminary data.</text>
</comment>
<evidence type="ECO:0000313" key="3">
    <source>
        <dbReference type="Proteomes" id="UP000075321"/>
    </source>
</evidence>
<gene>
    <name evidence="2" type="ORF">HAPAU_33900</name>
</gene>
<evidence type="ECO:0000313" key="2">
    <source>
        <dbReference type="EMBL" id="KYH24407.1"/>
    </source>
</evidence>
<accession>A0A151AAL3</accession>
<dbReference type="InterPro" id="IPR007159">
    <property type="entry name" value="SpoVT-AbrB_dom"/>
</dbReference>
<dbReference type="SUPFAM" id="SSF89447">
    <property type="entry name" value="AbrB/MazE/MraZ-like"/>
    <property type="match status" value="1"/>
</dbReference>
<dbReference type="GO" id="GO:0003677">
    <property type="term" value="F:DNA binding"/>
    <property type="evidence" value="ECO:0007669"/>
    <property type="project" value="InterPro"/>
</dbReference>
<evidence type="ECO:0000259" key="1">
    <source>
        <dbReference type="PROSITE" id="PS51740"/>
    </source>
</evidence>
<name>A0A151AAL3_9EURY</name>
<dbReference type="Pfam" id="PF04014">
    <property type="entry name" value="MazE_antitoxin"/>
    <property type="match status" value="1"/>
</dbReference>
<feature type="domain" description="SpoVT-AbrB" evidence="1">
    <location>
        <begin position="1"/>
        <end position="43"/>
    </location>
</feature>
<dbReference type="InterPro" id="IPR037914">
    <property type="entry name" value="SpoVT-AbrB_sf"/>
</dbReference>
<dbReference type="PATRIC" id="fig|1008153.3.peg.3567"/>
<reference evidence="2 3" key="1">
    <citation type="submission" date="2016-02" db="EMBL/GenBank/DDBJ databases">
        <title>Genome sequence of Halalkalicoccus paucihalophilus DSM 24557.</title>
        <authorList>
            <person name="Poehlein A."/>
            <person name="Daniel R."/>
        </authorList>
    </citation>
    <scope>NUCLEOTIDE SEQUENCE [LARGE SCALE GENOMIC DNA]</scope>
    <source>
        <strain evidence="2 3">DSM 24557</strain>
    </source>
</reference>
<keyword evidence="3" id="KW-1185">Reference proteome</keyword>
<dbReference type="SMART" id="SM00966">
    <property type="entry name" value="SpoVT_AbrB"/>
    <property type="match status" value="1"/>
</dbReference>
<dbReference type="Proteomes" id="UP000075321">
    <property type="component" value="Unassembled WGS sequence"/>
</dbReference>
<dbReference type="RefSeq" id="WP_084383825.1">
    <property type="nucleotide sequence ID" value="NZ_LTAZ01000013.1"/>
</dbReference>
<sequence>MLKVDSTGRIVLPQEIRERLGISPGTLVEVHEEERVVVKPEDKPEQILSRIDQVNYPGVNAGACR</sequence>
<organism evidence="2 3">
    <name type="scientific">Halalkalicoccus paucihalophilus</name>
    <dbReference type="NCBI Taxonomy" id="1008153"/>
    <lineage>
        <taxon>Archaea</taxon>
        <taxon>Methanobacteriati</taxon>
        <taxon>Methanobacteriota</taxon>
        <taxon>Stenosarchaea group</taxon>
        <taxon>Halobacteria</taxon>
        <taxon>Halobacteriales</taxon>
        <taxon>Halococcaceae</taxon>
        <taxon>Halalkalicoccus</taxon>
    </lineage>
</organism>
<proteinExistence type="predicted"/>
<protein>
    <submittedName>
        <fullName evidence="2">SpoVT / AbrB like domain protein</fullName>
    </submittedName>
</protein>
<dbReference type="AlphaFoldDB" id="A0A151AAL3"/>
<dbReference type="Gene3D" id="2.10.260.10">
    <property type="match status" value="1"/>
</dbReference>